<evidence type="ECO:0000256" key="5">
    <source>
        <dbReference type="ARBA" id="ARBA00012251"/>
    </source>
</evidence>
<keyword evidence="12 19" id="KW-0833">Ubl conjugation pathway</keyword>
<reference evidence="24" key="1">
    <citation type="submission" date="2019-08" db="EMBL/GenBank/DDBJ databases">
        <title>The genome of the North American firefly Photinus pyralis.</title>
        <authorList>
            <consortium name="Photinus pyralis genome working group"/>
            <person name="Fallon T.R."/>
            <person name="Sander Lower S.E."/>
            <person name="Weng J.-K."/>
        </authorList>
    </citation>
    <scope>NUCLEOTIDE SEQUENCE</scope>
    <source>
        <strain evidence="24">TRF0915ILg1</strain>
        <tissue evidence="24">Whole body</tissue>
    </source>
</reference>
<dbReference type="CDD" id="cd20357">
    <property type="entry name" value="Rcat_RBR_parkin"/>
    <property type="match status" value="1"/>
</dbReference>
<accession>A0A8K0C8J3</accession>
<evidence type="ECO:0000256" key="6">
    <source>
        <dbReference type="ARBA" id="ARBA00022490"/>
    </source>
</evidence>
<comment type="similarity">
    <text evidence="17 19">Belongs to the RBR family. Parkin subfamily.</text>
</comment>
<dbReference type="CDD" id="cd16627">
    <property type="entry name" value="RING-HC_RBR_parkin"/>
    <property type="match status" value="1"/>
</dbReference>
<evidence type="ECO:0000256" key="9">
    <source>
        <dbReference type="ARBA" id="ARBA00022723"/>
    </source>
</evidence>
<keyword evidence="14 19" id="KW-0832">Ubl conjugation</keyword>
<feature type="domain" description="Ubiquitin-like" evidence="22">
    <location>
        <begin position="30"/>
        <end position="105"/>
    </location>
</feature>
<sequence length="480" mass="53842">MSFIIYALKNIFHKMLQLFWFGKKTLSNSLNIYIKTNTGNTLSVDLDPKWDIKNVKEIVAPQLGLHPEEVKIIFAGKELSDTTTIEECDLGQQSVLHAVKTKRKVNLPSPSSSVLEESSEESGSRPLCETLRDLSSTDNDDSVLYEDSEKPRAHFYVFCPTCKGLKTGKLRVKCHFCKSGAFTVHSDPQNWNDVLVPKQITGLCENNPELCADVLNNAEPTFAAFYFKCAEHTSLGEDDRAVPLSLIRPNLKEIPCLACADVCDPVFVFPCSEGHVTCLDCFRQYCSTRLRDRQFWQHPEFGYTLACPAGCSDSFITEVHHFRLLTEAQYAQYQKFATEEFVLRSGGVLCPQPGCGMGILADPECTKITCINGCGFVFCRLCLQGYHIGDCQVPEGDDTMNAKDCGYSVDPARAAEARWDEASRVTIKVLTKPCPKCRTPTERDGGCMHMVCTRAGCEFHWCWVCQTPWTRECMGNHWFG</sequence>
<evidence type="ECO:0000256" key="21">
    <source>
        <dbReference type="SAM" id="MobiDB-lite"/>
    </source>
</evidence>
<dbReference type="Gene3D" id="1.20.120.1750">
    <property type="match status" value="1"/>
</dbReference>
<comment type="pathway">
    <text evidence="4 19">Protein modification; protein ubiquitination.</text>
</comment>
<dbReference type="InterPro" id="IPR054694">
    <property type="entry name" value="Parkin-like_IBR"/>
</dbReference>
<dbReference type="Gene3D" id="3.30.40.10">
    <property type="entry name" value="Zinc/RING finger domain, C3HC4 (zinc finger)"/>
    <property type="match status" value="1"/>
</dbReference>
<comment type="catalytic activity">
    <reaction evidence="1 19">
        <text>[E2 ubiquitin-conjugating enzyme]-S-ubiquitinyl-L-cysteine + [acceptor protein]-L-lysine = [E2 ubiquitin-conjugating enzyme]-L-cysteine + [acceptor protein]-N(6)-ubiquitinyl-L-lysine.</text>
        <dbReference type="EC" id="2.3.2.31"/>
    </reaction>
</comment>
<keyword evidence="6" id="KW-0963">Cytoplasm</keyword>
<dbReference type="SMART" id="SM00647">
    <property type="entry name" value="IBR"/>
    <property type="match status" value="2"/>
</dbReference>
<dbReference type="Pfam" id="PF17978">
    <property type="entry name" value="zf-RING_14"/>
    <property type="match status" value="1"/>
</dbReference>
<dbReference type="PRINTS" id="PR01475">
    <property type="entry name" value="PARKIN"/>
</dbReference>
<evidence type="ECO:0000256" key="4">
    <source>
        <dbReference type="ARBA" id="ARBA00004906"/>
    </source>
</evidence>
<dbReference type="GO" id="GO:0009896">
    <property type="term" value="P:positive regulation of catabolic process"/>
    <property type="evidence" value="ECO:0007669"/>
    <property type="project" value="UniProtKB-ARBA"/>
</dbReference>
<feature type="domain" description="RING-type" evidence="23">
    <location>
        <begin position="252"/>
        <end position="480"/>
    </location>
</feature>
<evidence type="ECO:0000313" key="25">
    <source>
        <dbReference type="Proteomes" id="UP000801492"/>
    </source>
</evidence>
<evidence type="ECO:0000256" key="10">
    <source>
        <dbReference type="ARBA" id="ARBA00022737"/>
    </source>
</evidence>
<dbReference type="CDD" id="cd20340">
    <property type="entry name" value="BRcat_RBR_parkin"/>
    <property type="match status" value="1"/>
</dbReference>
<dbReference type="PIRSF" id="PIRSF037880">
    <property type="entry name" value="Parkin"/>
    <property type="match status" value="1"/>
</dbReference>
<dbReference type="EMBL" id="VTPC01090741">
    <property type="protein sequence ID" value="KAF2881419.1"/>
    <property type="molecule type" value="Genomic_DNA"/>
</dbReference>
<dbReference type="GO" id="GO:0005739">
    <property type="term" value="C:mitochondrion"/>
    <property type="evidence" value="ECO:0007669"/>
    <property type="project" value="UniProtKB-SubCell"/>
</dbReference>
<dbReference type="PROSITE" id="PS50053">
    <property type="entry name" value="UBIQUITIN_2"/>
    <property type="match status" value="1"/>
</dbReference>
<dbReference type="InterPro" id="IPR013083">
    <property type="entry name" value="Znf_RING/FYVE/PHD"/>
</dbReference>
<evidence type="ECO:0000256" key="8">
    <source>
        <dbReference type="ARBA" id="ARBA00022679"/>
    </source>
</evidence>
<dbReference type="UniPathway" id="UPA00143"/>
<evidence type="ECO:0000256" key="7">
    <source>
        <dbReference type="ARBA" id="ARBA00022553"/>
    </source>
</evidence>
<dbReference type="InterPro" id="IPR041170">
    <property type="entry name" value="Znf-RING_14"/>
</dbReference>
<evidence type="ECO:0000256" key="17">
    <source>
        <dbReference type="ARBA" id="ARBA00029442"/>
    </source>
</evidence>
<evidence type="ECO:0000256" key="20">
    <source>
        <dbReference type="PIRSR" id="PIRSR037880-1"/>
    </source>
</evidence>
<dbReference type="InterPro" id="IPR044066">
    <property type="entry name" value="TRIAD_supradom"/>
</dbReference>
<dbReference type="GO" id="GO:0005829">
    <property type="term" value="C:cytosol"/>
    <property type="evidence" value="ECO:0007669"/>
    <property type="project" value="UniProtKB-SubCell"/>
</dbReference>
<evidence type="ECO:0000256" key="15">
    <source>
        <dbReference type="ARBA" id="ARBA00023006"/>
    </source>
</evidence>
<dbReference type="GO" id="GO:0061630">
    <property type="term" value="F:ubiquitin protein ligase activity"/>
    <property type="evidence" value="ECO:0007669"/>
    <property type="project" value="UniProtKB-EC"/>
</dbReference>
<evidence type="ECO:0000256" key="18">
    <source>
        <dbReference type="ARBA" id="ARBA00029536"/>
    </source>
</evidence>
<proteinExistence type="inferred from homology"/>
<dbReference type="InterPro" id="IPR031127">
    <property type="entry name" value="E3_UB_ligase_RBR"/>
</dbReference>
<keyword evidence="11" id="KW-0863">Zinc-finger</keyword>
<dbReference type="GO" id="GO:0006950">
    <property type="term" value="P:response to stress"/>
    <property type="evidence" value="ECO:0007669"/>
    <property type="project" value="UniProtKB-ARBA"/>
</dbReference>
<keyword evidence="16 19" id="KW-0496">Mitochondrion</keyword>
<feature type="region of interest" description="Disordered" evidence="21">
    <location>
        <begin position="107"/>
        <end position="142"/>
    </location>
</feature>
<organism evidence="24 25">
    <name type="scientific">Ignelater luminosus</name>
    <name type="common">Cucubano</name>
    <name type="synonym">Pyrophorus luminosus</name>
    <dbReference type="NCBI Taxonomy" id="2038154"/>
    <lineage>
        <taxon>Eukaryota</taxon>
        <taxon>Metazoa</taxon>
        <taxon>Ecdysozoa</taxon>
        <taxon>Arthropoda</taxon>
        <taxon>Hexapoda</taxon>
        <taxon>Insecta</taxon>
        <taxon>Pterygota</taxon>
        <taxon>Neoptera</taxon>
        <taxon>Endopterygota</taxon>
        <taxon>Coleoptera</taxon>
        <taxon>Polyphaga</taxon>
        <taxon>Elateriformia</taxon>
        <taxon>Elateroidea</taxon>
        <taxon>Elateridae</taxon>
        <taxon>Agrypninae</taxon>
        <taxon>Pyrophorini</taxon>
        <taxon>Ignelater</taxon>
    </lineage>
</organism>
<comment type="caution">
    <text evidence="24">The sequence shown here is derived from an EMBL/GenBank/DDBJ whole genome shotgun (WGS) entry which is preliminary data.</text>
</comment>
<comment type="function">
    <text evidence="19">Functions within a multiprotein E3 ubiquitin ligase complex, catalyzing the covalent attachment of ubiquitin moieties onto substrate proteins.</text>
</comment>
<dbReference type="PANTHER" id="PTHR11685">
    <property type="entry name" value="RBR FAMILY RING FINGER AND IBR DOMAIN-CONTAINING"/>
    <property type="match status" value="1"/>
</dbReference>
<dbReference type="FunFam" id="3.10.20.90:FF:000484">
    <property type="entry name" value="E3 ubiquitin-protein ligase parkin"/>
    <property type="match status" value="1"/>
</dbReference>
<feature type="compositionally biased region" description="Low complexity" evidence="21">
    <location>
        <begin position="107"/>
        <end position="116"/>
    </location>
</feature>
<gene>
    <name evidence="24" type="ORF">ILUMI_24759</name>
</gene>
<evidence type="ECO:0000256" key="1">
    <source>
        <dbReference type="ARBA" id="ARBA00001798"/>
    </source>
</evidence>
<dbReference type="GO" id="GO:0000423">
    <property type="term" value="P:mitophagy"/>
    <property type="evidence" value="ECO:0007669"/>
    <property type="project" value="UniProtKB-ARBA"/>
</dbReference>
<dbReference type="OrthoDB" id="1431934at2759"/>
<feature type="active site" evidence="20">
    <location>
        <position position="447"/>
    </location>
</feature>
<dbReference type="GO" id="GO:0000151">
    <property type="term" value="C:ubiquitin ligase complex"/>
    <property type="evidence" value="ECO:0007669"/>
    <property type="project" value="UniProtKB-UniRule"/>
</dbReference>
<dbReference type="PROSITE" id="PS51873">
    <property type="entry name" value="TRIAD"/>
    <property type="match status" value="1"/>
</dbReference>
<evidence type="ECO:0000256" key="13">
    <source>
        <dbReference type="ARBA" id="ARBA00022833"/>
    </source>
</evidence>
<dbReference type="InterPro" id="IPR003977">
    <property type="entry name" value="Parkin"/>
</dbReference>
<keyword evidence="9 19" id="KW-0479">Metal-binding</keyword>
<dbReference type="InterPro" id="IPR029071">
    <property type="entry name" value="Ubiquitin-like_domsf"/>
</dbReference>
<dbReference type="EC" id="2.3.2.31" evidence="5 19"/>
<keyword evidence="13 19" id="KW-0862">Zinc</keyword>
<evidence type="ECO:0000256" key="14">
    <source>
        <dbReference type="ARBA" id="ARBA00022843"/>
    </source>
</evidence>
<dbReference type="GO" id="GO:0016567">
    <property type="term" value="P:protein ubiquitination"/>
    <property type="evidence" value="ECO:0007669"/>
    <property type="project" value="UniProtKB-UniRule"/>
</dbReference>
<evidence type="ECO:0000313" key="24">
    <source>
        <dbReference type="EMBL" id="KAF2881419.1"/>
    </source>
</evidence>
<keyword evidence="10" id="KW-0677">Repeat</keyword>
<comment type="subcellular location">
    <subcellularLocation>
        <location evidence="3">Cytoplasm</location>
        <location evidence="3">Cytosol</location>
    </subcellularLocation>
    <subcellularLocation>
        <location evidence="2 19">Mitochondrion</location>
    </subcellularLocation>
</comment>
<evidence type="ECO:0000256" key="12">
    <source>
        <dbReference type="ARBA" id="ARBA00022786"/>
    </source>
</evidence>
<keyword evidence="8" id="KW-0808">Transferase</keyword>
<dbReference type="SMART" id="SM00213">
    <property type="entry name" value="UBQ"/>
    <property type="match status" value="1"/>
</dbReference>
<dbReference type="Gene3D" id="2.20.25.20">
    <property type="match status" value="1"/>
</dbReference>
<dbReference type="Pfam" id="PF22605">
    <property type="entry name" value="IBR_2"/>
    <property type="match status" value="1"/>
</dbReference>
<dbReference type="InterPro" id="IPR041565">
    <property type="entry name" value="Parkin_Znf-RING"/>
</dbReference>
<dbReference type="Gene3D" id="3.10.20.90">
    <property type="entry name" value="Phosphatidylinositol 3-kinase Catalytic Subunit, Chain A, domain 1"/>
    <property type="match status" value="1"/>
</dbReference>
<protein>
    <recommendedName>
        <fullName evidence="18 19">E3 ubiquitin-protein ligase parkin</fullName>
        <ecNumber evidence="5 19">2.3.2.31</ecNumber>
    </recommendedName>
</protein>
<dbReference type="Pfam" id="PF00240">
    <property type="entry name" value="ubiquitin"/>
    <property type="match status" value="1"/>
</dbReference>
<keyword evidence="25" id="KW-1185">Reference proteome</keyword>
<dbReference type="GO" id="GO:0022603">
    <property type="term" value="P:regulation of anatomical structure morphogenesis"/>
    <property type="evidence" value="ECO:0007669"/>
    <property type="project" value="UniProtKB-ARBA"/>
</dbReference>
<dbReference type="FunFam" id="1.20.120.1750:FF:000009">
    <property type="entry name" value="E3 ubiquitin-protein ligase parkin"/>
    <property type="match status" value="1"/>
</dbReference>
<keyword evidence="15 19" id="KW-0072">Autophagy</keyword>
<dbReference type="InterPro" id="IPR047534">
    <property type="entry name" value="BRcat_RBR_parkin"/>
</dbReference>
<dbReference type="InterPro" id="IPR047536">
    <property type="entry name" value="Rcat_RBR_parkin"/>
</dbReference>
<dbReference type="GO" id="GO:1902532">
    <property type="term" value="P:negative regulation of intracellular signal transduction"/>
    <property type="evidence" value="ECO:0007669"/>
    <property type="project" value="UniProtKB-ARBA"/>
</dbReference>
<evidence type="ECO:0000256" key="16">
    <source>
        <dbReference type="ARBA" id="ARBA00023128"/>
    </source>
</evidence>
<name>A0A8K0C8J3_IGNLU</name>
<dbReference type="InterPro" id="IPR047535">
    <property type="entry name" value="RING-HC_RBR_parkin"/>
</dbReference>
<evidence type="ECO:0000256" key="2">
    <source>
        <dbReference type="ARBA" id="ARBA00004173"/>
    </source>
</evidence>
<evidence type="ECO:0000259" key="22">
    <source>
        <dbReference type="PROSITE" id="PS50053"/>
    </source>
</evidence>
<dbReference type="InterPro" id="IPR002867">
    <property type="entry name" value="IBR_dom"/>
</dbReference>
<dbReference type="GO" id="GO:0008270">
    <property type="term" value="F:zinc ion binding"/>
    <property type="evidence" value="ECO:0007669"/>
    <property type="project" value="UniProtKB-KW"/>
</dbReference>
<dbReference type="AlphaFoldDB" id="A0A8K0C8J3"/>
<comment type="subunit">
    <text evidence="19">Forms an E3 ubiquitin ligase complex.</text>
</comment>
<dbReference type="FunFam" id="2.20.25.20:FF:000008">
    <property type="entry name" value="E3 ubiquitin-protein ligase parkin"/>
    <property type="match status" value="1"/>
</dbReference>
<evidence type="ECO:0000256" key="19">
    <source>
        <dbReference type="PIRNR" id="PIRNR037880"/>
    </source>
</evidence>
<dbReference type="InterPro" id="IPR000626">
    <property type="entry name" value="Ubiquitin-like_dom"/>
</dbReference>
<dbReference type="SUPFAM" id="SSF54236">
    <property type="entry name" value="Ubiquitin-like"/>
    <property type="match status" value="1"/>
</dbReference>
<evidence type="ECO:0000256" key="3">
    <source>
        <dbReference type="ARBA" id="ARBA00004514"/>
    </source>
</evidence>
<dbReference type="Proteomes" id="UP000801492">
    <property type="component" value="Unassembled WGS sequence"/>
</dbReference>
<keyword evidence="7" id="KW-0597">Phosphoprotein</keyword>
<dbReference type="SUPFAM" id="SSF57850">
    <property type="entry name" value="RING/U-box"/>
    <property type="match status" value="2"/>
</dbReference>
<dbReference type="Pfam" id="PF17976">
    <property type="entry name" value="zf-RING_12"/>
    <property type="match status" value="1"/>
</dbReference>
<dbReference type="CDD" id="cd21382">
    <property type="entry name" value="RING0_parkin"/>
    <property type="match status" value="1"/>
</dbReference>
<evidence type="ECO:0000256" key="11">
    <source>
        <dbReference type="ARBA" id="ARBA00022771"/>
    </source>
</evidence>
<evidence type="ECO:0000259" key="23">
    <source>
        <dbReference type="PROSITE" id="PS51873"/>
    </source>
</evidence>